<dbReference type="EMBL" id="CATNWA010001532">
    <property type="protein sequence ID" value="CAI9540504.1"/>
    <property type="molecule type" value="Genomic_DNA"/>
</dbReference>
<organism evidence="1 2">
    <name type="scientific">Staurois parvus</name>
    <dbReference type="NCBI Taxonomy" id="386267"/>
    <lineage>
        <taxon>Eukaryota</taxon>
        <taxon>Metazoa</taxon>
        <taxon>Chordata</taxon>
        <taxon>Craniata</taxon>
        <taxon>Vertebrata</taxon>
        <taxon>Euteleostomi</taxon>
        <taxon>Amphibia</taxon>
        <taxon>Batrachia</taxon>
        <taxon>Anura</taxon>
        <taxon>Neobatrachia</taxon>
        <taxon>Ranoidea</taxon>
        <taxon>Ranidae</taxon>
        <taxon>Staurois</taxon>
    </lineage>
</organism>
<comment type="caution">
    <text evidence="1">The sequence shown here is derived from an EMBL/GenBank/DDBJ whole genome shotgun (WGS) entry which is preliminary data.</text>
</comment>
<keyword evidence="2" id="KW-1185">Reference proteome</keyword>
<sequence length="69" mass="7789">MNVTVEDRCGDTEGDLTNVSNIGNNIDTMLVMLTMRFVMKQRMHFQCWGLSKGMIWIGLSLAQAQKIVP</sequence>
<reference evidence="1" key="1">
    <citation type="submission" date="2023-05" db="EMBL/GenBank/DDBJ databases">
        <authorList>
            <person name="Stuckert A."/>
        </authorList>
    </citation>
    <scope>NUCLEOTIDE SEQUENCE</scope>
</reference>
<dbReference type="Proteomes" id="UP001162483">
    <property type="component" value="Unassembled WGS sequence"/>
</dbReference>
<evidence type="ECO:0000313" key="2">
    <source>
        <dbReference type="Proteomes" id="UP001162483"/>
    </source>
</evidence>
<protein>
    <submittedName>
        <fullName evidence="1">Uncharacterized protein</fullName>
    </submittedName>
</protein>
<gene>
    <name evidence="1" type="ORF">SPARVUS_LOCUS1758429</name>
</gene>
<name>A0ABN9AWV4_9NEOB</name>
<proteinExistence type="predicted"/>
<evidence type="ECO:0000313" key="1">
    <source>
        <dbReference type="EMBL" id="CAI9540504.1"/>
    </source>
</evidence>
<accession>A0ABN9AWV4</accession>